<comment type="similarity">
    <text evidence="2">Belongs to the methyl-accepting chemotaxis (MCP) protein family.</text>
</comment>
<dbReference type="InterPro" id="IPR004089">
    <property type="entry name" value="MCPsignal_dom"/>
</dbReference>
<dbReference type="GO" id="GO:0016020">
    <property type="term" value="C:membrane"/>
    <property type="evidence" value="ECO:0007669"/>
    <property type="project" value="InterPro"/>
</dbReference>
<dbReference type="GO" id="GO:0004888">
    <property type="term" value="F:transmembrane signaling receptor activity"/>
    <property type="evidence" value="ECO:0007669"/>
    <property type="project" value="InterPro"/>
</dbReference>
<dbReference type="GO" id="GO:0006935">
    <property type="term" value="P:chemotaxis"/>
    <property type="evidence" value="ECO:0007669"/>
    <property type="project" value="InterPro"/>
</dbReference>
<dbReference type="Pfam" id="PF00015">
    <property type="entry name" value="MCPsignal"/>
    <property type="match status" value="1"/>
</dbReference>
<organism evidence="5 6">
    <name type="scientific">Candidatus Dechloromonas phosphorivorans</name>
    <dbReference type="NCBI Taxonomy" id="2899244"/>
    <lineage>
        <taxon>Bacteria</taxon>
        <taxon>Pseudomonadati</taxon>
        <taxon>Pseudomonadota</taxon>
        <taxon>Betaproteobacteria</taxon>
        <taxon>Rhodocyclales</taxon>
        <taxon>Azonexaceae</taxon>
        <taxon>Dechloromonas</taxon>
    </lineage>
</organism>
<comment type="caution">
    <text evidence="5">The sequence shown here is derived from an EMBL/GenBank/DDBJ whole genome shotgun (WGS) entry which is preliminary data.</text>
</comment>
<dbReference type="AlphaFoldDB" id="A0A935JYQ7"/>
<evidence type="ECO:0000313" key="5">
    <source>
        <dbReference type="EMBL" id="MBK7414999.1"/>
    </source>
</evidence>
<dbReference type="SMART" id="SM00283">
    <property type="entry name" value="MA"/>
    <property type="match status" value="1"/>
</dbReference>
<feature type="domain" description="Methyl-accepting transducer" evidence="4">
    <location>
        <begin position="63"/>
        <end position="299"/>
    </location>
</feature>
<reference evidence="5 6" key="1">
    <citation type="submission" date="2020-10" db="EMBL/GenBank/DDBJ databases">
        <title>Connecting structure to function with the recovery of over 1000 high-quality activated sludge metagenome-assembled genomes encoding full-length rRNA genes using long-read sequencing.</title>
        <authorList>
            <person name="Singleton C.M."/>
            <person name="Petriglieri F."/>
            <person name="Kristensen J.M."/>
            <person name="Kirkegaard R.H."/>
            <person name="Michaelsen T.Y."/>
            <person name="Andersen M.H."/>
            <person name="Karst S.M."/>
            <person name="Dueholm M.S."/>
            <person name="Nielsen P.H."/>
            <person name="Albertsen M."/>
        </authorList>
    </citation>
    <scope>NUCLEOTIDE SEQUENCE [LARGE SCALE GENOMIC DNA]</scope>
    <source>
        <strain evidence="5">EsbW_18-Q3-R4-48_BATAC.463</strain>
    </source>
</reference>
<name>A0A935JYQ7_9RHOO</name>
<dbReference type="InterPro" id="IPR004090">
    <property type="entry name" value="Chemotax_Me-accpt_rcpt"/>
</dbReference>
<gene>
    <name evidence="5" type="ORF">IPJ38_07630</name>
</gene>
<dbReference type="EMBL" id="JADJMS010000015">
    <property type="protein sequence ID" value="MBK7414999.1"/>
    <property type="molecule type" value="Genomic_DNA"/>
</dbReference>
<proteinExistence type="inferred from homology"/>
<dbReference type="Proteomes" id="UP000739411">
    <property type="component" value="Unassembled WGS sequence"/>
</dbReference>
<evidence type="ECO:0000256" key="2">
    <source>
        <dbReference type="ARBA" id="ARBA00029447"/>
    </source>
</evidence>
<dbReference type="PROSITE" id="PS50111">
    <property type="entry name" value="CHEMOTAXIS_TRANSDUC_2"/>
    <property type="match status" value="1"/>
</dbReference>
<keyword evidence="1 3" id="KW-0807">Transducer</keyword>
<dbReference type="Gene3D" id="1.10.287.950">
    <property type="entry name" value="Methyl-accepting chemotaxis protein"/>
    <property type="match status" value="1"/>
</dbReference>
<dbReference type="SUPFAM" id="SSF58104">
    <property type="entry name" value="Methyl-accepting chemotaxis protein (MCP) signaling domain"/>
    <property type="match status" value="1"/>
</dbReference>
<accession>A0A935JYQ7</accession>
<dbReference type="PANTHER" id="PTHR32089">
    <property type="entry name" value="METHYL-ACCEPTING CHEMOTAXIS PROTEIN MCPB"/>
    <property type="match status" value="1"/>
</dbReference>
<evidence type="ECO:0000313" key="6">
    <source>
        <dbReference type="Proteomes" id="UP000739411"/>
    </source>
</evidence>
<sequence>MGFFGNNAALEKIDRDIAAIADGSADLSHSVGTTGSDAAGRVSGNINRFFSRVRGLISHARERSVSIASDAARMNHLVQLTGDAVRRQESLAGDVFESSNRVNQAVSAVALNSEAIQGSTLNNLNLAQRSLEQMETVASTMRSTNQHIEHFSTTVGELHTSSMKINEIVSLINDISDQTNLLALNAAIEAARAGEAGRGFAVVADEVRKLAEKVKTATQVIGQNTQSMINLVADTSAKTQTIVAEVTRANGYVETSAADLSTMVGDFKRTTEQLTMISEAIGNLRESNQTIHGEVEEIRDHSVDISGRMKQCLDSAKTLRESTEDLQCTLADFRTGNSMFDTLHDKCTLFRDQVVAVLQKLNDRGVNIFDQQYKDIPGSNPKRYTTAYDGQCDAELTRMYDDLLRDVPGLTYSLSVDTNGYAPAHNGVFSNVPSGDPVIDLAKCRHKRIFNDPVGIKLAKNQKSSLFQTYVRDTGEILNDLSMPITINGRHWGAVRIGFKTDMVS</sequence>
<dbReference type="GO" id="GO:0007165">
    <property type="term" value="P:signal transduction"/>
    <property type="evidence" value="ECO:0007669"/>
    <property type="project" value="UniProtKB-KW"/>
</dbReference>
<evidence type="ECO:0000259" key="4">
    <source>
        <dbReference type="PROSITE" id="PS50111"/>
    </source>
</evidence>
<protein>
    <submittedName>
        <fullName evidence="5">Methyl-accepting chemotaxis protein</fullName>
    </submittedName>
</protein>
<evidence type="ECO:0000256" key="1">
    <source>
        <dbReference type="ARBA" id="ARBA00023224"/>
    </source>
</evidence>
<dbReference type="PRINTS" id="PR00260">
    <property type="entry name" value="CHEMTRNSDUCR"/>
</dbReference>
<dbReference type="PANTHER" id="PTHR32089:SF112">
    <property type="entry name" value="LYSOZYME-LIKE PROTEIN-RELATED"/>
    <property type="match status" value="1"/>
</dbReference>
<evidence type="ECO:0000256" key="3">
    <source>
        <dbReference type="PROSITE-ProRule" id="PRU00284"/>
    </source>
</evidence>